<dbReference type="InterPro" id="IPR047175">
    <property type="entry name" value="CotS-like"/>
</dbReference>
<dbReference type="GO" id="GO:0042601">
    <property type="term" value="C:endospore-forming forespore"/>
    <property type="evidence" value="ECO:0007669"/>
    <property type="project" value="TreeGrafter"/>
</dbReference>
<protein>
    <submittedName>
        <fullName evidence="1">Spore coat protein I</fullName>
    </submittedName>
</protein>
<sequence length="336" mass="40145">MMERMEWLAKHLLYEYDLFLHQIEERGKDTWRVDTNQGAFLLRRMYEHPVQLYFVASWLHYLYDRGIRSIIPFCVTKYGEPYVFVSGDRYALNLWIEEAEPIRSVPGWEARVLREVGRIHKVSQQAGERWRGYAPVSLEQVKRRWEDSINRMTVVAEAAGGAGRSMEFARTVRGSVEQISLFTDRAMCGLAEVAVKLEGKELARALCHGRLYRRNVIVGTSRKLYLTHFEHANFDVPIRDLAIFFRRYAPYYEWNIQKGQEWLAEYEAERPLTLEERQLLSCYLLFPERLMQLVWSHIRDSEEQREEHARRRTKTWQKHLRLLPKMHRFAFSVIQK</sequence>
<dbReference type="Gene3D" id="3.30.200.20">
    <property type="entry name" value="Phosphorylase Kinase, domain 1"/>
    <property type="match status" value="1"/>
</dbReference>
<dbReference type="EMBL" id="BJXX01000019">
    <property type="protein sequence ID" value="GEN33010.1"/>
    <property type="molecule type" value="Genomic_DNA"/>
</dbReference>
<comment type="caution">
    <text evidence="1">The sequence shown here is derived from an EMBL/GenBank/DDBJ whole genome shotgun (WGS) entry which is preliminary data.</text>
</comment>
<evidence type="ECO:0000313" key="1">
    <source>
        <dbReference type="EMBL" id="GEN33010.1"/>
    </source>
</evidence>
<dbReference type="AlphaFoldDB" id="A0A511V263"/>
<dbReference type="Gene3D" id="3.90.1200.10">
    <property type="match status" value="1"/>
</dbReference>
<proteinExistence type="predicted"/>
<dbReference type="PANTHER" id="PTHR39179">
    <property type="entry name" value="SPORE COAT PROTEIN I"/>
    <property type="match status" value="1"/>
</dbReference>
<keyword evidence="1" id="KW-0946">Virion</keyword>
<dbReference type="InterPro" id="IPR011009">
    <property type="entry name" value="Kinase-like_dom_sf"/>
</dbReference>
<dbReference type="RefSeq" id="WP_146808310.1">
    <property type="nucleotide sequence ID" value="NZ_BJXX01000019.1"/>
</dbReference>
<name>A0A511V263_9BACL</name>
<organism evidence="1 2">
    <name type="scientific">Aneurinibacillus danicus</name>
    <dbReference type="NCBI Taxonomy" id="267746"/>
    <lineage>
        <taxon>Bacteria</taxon>
        <taxon>Bacillati</taxon>
        <taxon>Bacillota</taxon>
        <taxon>Bacilli</taxon>
        <taxon>Bacillales</taxon>
        <taxon>Paenibacillaceae</taxon>
        <taxon>Aneurinibacillus group</taxon>
        <taxon>Aneurinibacillus</taxon>
    </lineage>
</organism>
<accession>A0A511V263</accession>
<keyword evidence="2" id="KW-1185">Reference proteome</keyword>
<reference evidence="1 2" key="1">
    <citation type="submission" date="2019-07" db="EMBL/GenBank/DDBJ databases">
        <title>Whole genome shotgun sequence of Aneurinibacillus danicus NBRC 102444.</title>
        <authorList>
            <person name="Hosoyama A."/>
            <person name="Uohara A."/>
            <person name="Ohji S."/>
            <person name="Ichikawa N."/>
        </authorList>
    </citation>
    <scope>NUCLEOTIDE SEQUENCE [LARGE SCALE GENOMIC DNA]</scope>
    <source>
        <strain evidence="1 2">NBRC 102444</strain>
    </source>
</reference>
<dbReference type="SUPFAM" id="SSF56112">
    <property type="entry name" value="Protein kinase-like (PK-like)"/>
    <property type="match status" value="1"/>
</dbReference>
<dbReference type="Proteomes" id="UP000321157">
    <property type="component" value="Unassembled WGS sequence"/>
</dbReference>
<dbReference type="PANTHER" id="PTHR39179:SF3">
    <property type="entry name" value="COTS-RELATED PROTEIN"/>
    <property type="match status" value="1"/>
</dbReference>
<keyword evidence="1" id="KW-0167">Capsid protein</keyword>
<gene>
    <name evidence="1" type="primary">cotI</name>
    <name evidence="1" type="ORF">ADA01nite_04700</name>
</gene>
<evidence type="ECO:0000313" key="2">
    <source>
        <dbReference type="Proteomes" id="UP000321157"/>
    </source>
</evidence>
<dbReference type="OrthoDB" id="2379727at2"/>